<sequence length="55" mass="5895">MKATASPGHGHFKRMRRFGDSMSSSFVRGVLLYGGETMVSFGPNLFAVPISSLCA</sequence>
<gene>
    <name evidence="1" type="ORF">CARN1_2312</name>
</gene>
<comment type="caution">
    <text evidence="1">The sequence shown here is derived from an EMBL/GenBank/DDBJ whole genome shotgun (WGS) entry which is preliminary data.</text>
</comment>
<organism evidence="1">
    <name type="scientific">mine drainage metagenome</name>
    <dbReference type="NCBI Taxonomy" id="410659"/>
    <lineage>
        <taxon>unclassified sequences</taxon>
        <taxon>metagenomes</taxon>
        <taxon>ecological metagenomes</taxon>
    </lineage>
</organism>
<accession>E6PD73</accession>
<reference evidence="1" key="1">
    <citation type="submission" date="2009-10" db="EMBL/GenBank/DDBJ databases">
        <title>Diversity of trophic interactions inside an arsenic-rich microbial ecosystem.</title>
        <authorList>
            <person name="Bertin P.N."/>
            <person name="Heinrich-Salmeron A."/>
            <person name="Pelletier E."/>
            <person name="Goulhen-Chollet F."/>
            <person name="Arsene-Ploetze F."/>
            <person name="Gallien S."/>
            <person name="Calteau A."/>
            <person name="Vallenet D."/>
            <person name="Casiot C."/>
            <person name="Chane-Woon-Ming B."/>
            <person name="Giloteaux L."/>
            <person name="Barakat M."/>
            <person name="Bonnefoy V."/>
            <person name="Bruneel O."/>
            <person name="Chandler M."/>
            <person name="Cleiss J."/>
            <person name="Duran R."/>
            <person name="Elbaz-Poulichet F."/>
            <person name="Fonknechten N."/>
            <person name="Lauga B."/>
            <person name="Mornico D."/>
            <person name="Ortet P."/>
            <person name="Schaeffer C."/>
            <person name="Siguier P."/>
            <person name="Alexander Thil Smith A."/>
            <person name="Van Dorsselaer A."/>
            <person name="Weissenbach J."/>
            <person name="Medigue C."/>
            <person name="Le Paslier D."/>
        </authorList>
    </citation>
    <scope>NUCLEOTIDE SEQUENCE</scope>
</reference>
<dbReference type="EMBL" id="CABL01000001">
    <property type="protein sequence ID" value="CBH74425.1"/>
    <property type="molecule type" value="Genomic_DNA"/>
</dbReference>
<protein>
    <submittedName>
        <fullName evidence="1">ATPase, AAA+ superfamily</fullName>
    </submittedName>
</protein>
<evidence type="ECO:0000313" key="1">
    <source>
        <dbReference type="EMBL" id="CBH74425.1"/>
    </source>
</evidence>
<dbReference type="AlphaFoldDB" id="E6PD73"/>
<proteinExistence type="predicted"/>
<name>E6PD73_9ZZZZ</name>